<dbReference type="EMBL" id="HQ441170">
    <property type="protein sequence ID" value="ADY18539.1"/>
    <property type="molecule type" value="Genomic_DNA"/>
</dbReference>
<reference evidence="3" key="1">
    <citation type="submission" date="2010-10" db="EMBL/GenBank/DDBJ databases">
        <authorList>
            <person name="Liu Y.Y."/>
            <person name="He Q.G."/>
        </authorList>
    </citation>
    <scope>NUCLEOTIDE SEQUENCE</scope>
    <source>
        <strain evidence="3">Lung5839</strain>
        <plasmid evidence="3">HPS5839</plasmid>
    </source>
</reference>
<proteinExistence type="predicted"/>
<evidence type="ECO:0000256" key="2">
    <source>
        <dbReference type="SAM" id="SignalP"/>
    </source>
</evidence>
<evidence type="ECO:0000313" key="3">
    <source>
        <dbReference type="EMBL" id="ADY18539.1"/>
    </source>
</evidence>
<keyword evidence="2" id="KW-0732">Signal</keyword>
<organism evidence="3">
    <name type="scientific">Glaesserella parasuis</name>
    <name type="common">Haemophilus parasuis</name>
    <dbReference type="NCBI Taxonomy" id="738"/>
    <lineage>
        <taxon>Bacteria</taxon>
        <taxon>Pseudomonadati</taxon>
        <taxon>Pseudomonadota</taxon>
        <taxon>Gammaproteobacteria</taxon>
        <taxon>Pasteurellales</taxon>
        <taxon>Pasteurellaceae</taxon>
        <taxon>Glaesserella</taxon>
    </lineage>
</organism>
<keyword evidence="1" id="KW-0175">Coiled coil</keyword>
<feature type="signal peptide" evidence="2">
    <location>
        <begin position="1"/>
        <end position="22"/>
    </location>
</feature>
<keyword evidence="3" id="KW-0614">Plasmid</keyword>
<geneLocation type="plasmid" evidence="3">
    <name>HPS5839</name>
</geneLocation>
<sequence>MKKYVLLLVAVLSAAISVTGLANSSSVSTPSLEATVKMFKPENQSLAREFLTTVKSDKEYVQELATLINKEFGKELLYVGEYKGKAILNKHGNVNLTSEAEKNKMATLEVELNKVLDEMAEKDKKNEGVFWSKGAQVNIAETKLKNDSKH</sequence>
<evidence type="ECO:0000256" key="1">
    <source>
        <dbReference type="SAM" id="Coils"/>
    </source>
</evidence>
<feature type="coiled-coil region" evidence="1">
    <location>
        <begin position="98"/>
        <end position="125"/>
    </location>
</feature>
<dbReference type="AlphaFoldDB" id="F1CNF1"/>
<protein>
    <submittedName>
        <fullName evidence="3">Uncharacterized protein</fullName>
    </submittedName>
</protein>
<accession>F1CNF1</accession>
<feature type="chain" id="PRO_5003266662" evidence="2">
    <location>
        <begin position="23"/>
        <end position="150"/>
    </location>
</feature>
<name>F1CNF1_GLAPU</name>